<feature type="region of interest" description="Disordered" evidence="1">
    <location>
        <begin position="170"/>
        <end position="197"/>
    </location>
</feature>
<evidence type="ECO:0000313" key="3">
    <source>
        <dbReference type="EMBL" id="CAF9922160.1"/>
    </source>
</evidence>
<keyword evidence="2" id="KW-1133">Transmembrane helix</keyword>
<keyword evidence="4" id="KW-1185">Reference proteome</keyword>
<proteinExistence type="predicted"/>
<keyword evidence="2" id="KW-0472">Membrane</keyword>
<evidence type="ECO:0000313" key="4">
    <source>
        <dbReference type="Proteomes" id="UP000664203"/>
    </source>
</evidence>
<dbReference type="Proteomes" id="UP000664203">
    <property type="component" value="Unassembled WGS sequence"/>
</dbReference>
<name>A0A8H3IP05_9LECA</name>
<dbReference type="AlphaFoldDB" id="A0A8H3IP05"/>
<sequence>MGNIFSMAAPLLDTDLKIAVYLFCYLLFIGVVLAIGITLCVYIDHRRRTRLSRAVLDVERTSPEEEDEKELLEGEDEKVPLLPPQSYQGQNRQFISDLQSCTYVNEKLSLLSSRYGATSPLRVLDKRSNLEFTINRPRRSATDTTAHVPKYFTKYGMRCNEMKWNSKLGRLTPGQGGITSPSRAPRDEEFDVVIEHP</sequence>
<evidence type="ECO:0000256" key="1">
    <source>
        <dbReference type="SAM" id="MobiDB-lite"/>
    </source>
</evidence>
<dbReference type="EMBL" id="CAJPDR010000152">
    <property type="protein sequence ID" value="CAF9922160.1"/>
    <property type="molecule type" value="Genomic_DNA"/>
</dbReference>
<accession>A0A8H3IP05</accession>
<feature type="compositionally biased region" description="Acidic residues" evidence="1">
    <location>
        <begin position="188"/>
        <end position="197"/>
    </location>
</feature>
<feature type="transmembrane region" description="Helical" evidence="2">
    <location>
        <begin position="20"/>
        <end position="43"/>
    </location>
</feature>
<evidence type="ECO:0000256" key="2">
    <source>
        <dbReference type="SAM" id="Phobius"/>
    </source>
</evidence>
<reference evidence="3" key="1">
    <citation type="submission" date="2021-03" db="EMBL/GenBank/DDBJ databases">
        <authorList>
            <person name="Tagirdzhanova G."/>
        </authorList>
    </citation>
    <scope>NUCLEOTIDE SEQUENCE</scope>
</reference>
<organism evidence="3 4">
    <name type="scientific">Alectoria fallacina</name>
    <dbReference type="NCBI Taxonomy" id="1903189"/>
    <lineage>
        <taxon>Eukaryota</taxon>
        <taxon>Fungi</taxon>
        <taxon>Dikarya</taxon>
        <taxon>Ascomycota</taxon>
        <taxon>Pezizomycotina</taxon>
        <taxon>Lecanoromycetes</taxon>
        <taxon>OSLEUM clade</taxon>
        <taxon>Lecanoromycetidae</taxon>
        <taxon>Lecanorales</taxon>
        <taxon>Lecanorineae</taxon>
        <taxon>Parmeliaceae</taxon>
        <taxon>Alectoria</taxon>
    </lineage>
</organism>
<keyword evidence="2" id="KW-0812">Transmembrane</keyword>
<gene>
    <name evidence="3" type="ORF">ALECFALPRED_002036</name>
</gene>
<protein>
    <submittedName>
        <fullName evidence="3">Uncharacterized protein</fullName>
    </submittedName>
</protein>
<comment type="caution">
    <text evidence="3">The sequence shown here is derived from an EMBL/GenBank/DDBJ whole genome shotgun (WGS) entry which is preliminary data.</text>
</comment>
<dbReference type="OrthoDB" id="10340222at2759"/>